<keyword evidence="8" id="KW-1185">Reference proteome</keyword>
<evidence type="ECO:0000256" key="5">
    <source>
        <dbReference type="SAM" id="Phobius"/>
    </source>
</evidence>
<dbReference type="PANTHER" id="PTHR36974">
    <property type="entry name" value="MEMBRANE PROTEIN-RELATED"/>
    <property type="match status" value="1"/>
</dbReference>
<accession>A0A9X3D3U9</accession>
<feature type="transmembrane region" description="Helical" evidence="5">
    <location>
        <begin position="54"/>
        <end position="73"/>
    </location>
</feature>
<gene>
    <name evidence="7" type="ORF">OSB52_07635</name>
</gene>
<feature type="domain" description="Methylamine utilisation protein MauE" evidence="6">
    <location>
        <begin position="15"/>
        <end position="91"/>
    </location>
</feature>
<feature type="transmembrane region" description="Helical" evidence="5">
    <location>
        <begin position="12"/>
        <end position="34"/>
    </location>
</feature>
<dbReference type="Proteomes" id="UP001143347">
    <property type="component" value="Unassembled WGS sequence"/>
</dbReference>
<evidence type="ECO:0000313" key="8">
    <source>
        <dbReference type="Proteomes" id="UP001143347"/>
    </source>
</evidence>
<sequence length="149" mass="16366">MLLSPNTTRQSLGRAIARVALGVVLVVAGVGHLTAQRAEFQAQVPDWVPLDKDFVVLASGGVEIVLGLALIALPRYRKLVSWIAAAFFVAVFPGNVYQYLEHIDAFGLDTDTKRLVRLFFQPVLVLWALIAGSDGRRGDRRVEQISPTR</sequence>
<organism evidence="7 8">
    <name type="scientific">Gordonia aquimaris</name>
    <dbReference type="NCBI Taxonomy" id="2984863"/>
    <lineage>
        <taxon>Bacteria</taxon>
        <taxon>Bacillati</taxon>
        <taxon>Actinomycetota</taxon>
        <taxon>Actinomycetes</taxon>
        <taxon>Mycobacteriales</taxon>
        <taxon>Gordoniaceae</taxon>
        <taxon>Gordonia</taxon>
    </lineage>
</organism>
<evidence type="ECO:0000256" key="3">
    <source>
        <dbReference type="ARBA" id="ARBA00022989"/>
    </source>
</evidence>
<evidence type="ECO:0000256" key="4">
    <source>
        <dbReference type="ARBA" id="ARBA00023136"/>
    </source>
</evidence>
<evidence type="ECO:0000256" key="1">
    <source>
        <dbReference type="ARBA" id="ARBA00004141"/>
    </source>
</evidence>
<name>A0A9X3D3U9_9ACTN</name>
<reference evidence="7" key="1">
    <citation type="submission" date="2022-10" db="EMBL/GenBank/DDBJ databases">
        <title>WGS of marine actinomycetes from Thailand.</title>
        <authorList>
            <person name="Thawai C."/>
        </authorList>
    </citation>
    <scope>NUCLEOTIDE SEQUENCE</scope>
    <source>
        <strain evidence="7">SW21</strain>
    </source>
</reference>
<keyword evidence="2 5" id="KW-0812">Transmembrane</keyword>
<feature type="transmembrane region" description="Helical" evidence="5">
    <location>
        <begin position="115"/>
        <end position="132"/>
    </location>
</feature>
<feature type="transmembrane region" description="Helical" evidence="5">
    <location>
        <begin position="80"/>
        <end position="100"/>
    </location>
</feature>
<protein>
    <submittedName>
        <fullName evidence="7">DoxX family membrane protein</fullName>
    </submittedName>
</protein>
<evidence type="ECO:0000256" key="2">
    <source>
        <dbReference type="ARBA" id="ARBA00022692"/>
    </source>
</evidence>
<dbReference type="InterPro" id="IPR009908">
    <property type="entry name" value="Methylamine_util_MauE"/>
</dbReference>
<dbReference type="EMBL" id="JAPKFM010000005">
    <property type="protein sequence ID" value="MCX2963964.1"/>
    <property type="molecule type" value="Genomic_DNA"/>
</dbReference>
<evidence type="ECO:0000259" key="6">
    <source>
        <dbReference type="Pfam" id="PF07291"/>
    </source>
</evidence>
<keyword evidence="4 5" id="KW-0472">Membrane</keyword>
<dbReference type="GO" id="GO:0030416">
    <property type="term" value="P:methylamine metabolic process"/>
    <property type="evidence" value="ECO:0007669"/>
    <property type="project" value="InterPro"/>
</dbReference>
<proteinExistence type="predicted"/>
<comment type="caution">
    <text evidence="7">The sequence shown here is derived from an EMBL/GenBank/DDBJ whole genome shotgun (WGS) entry which is preliminary data.</text>
</comment>
<dbReference type="GO" id="GO:0016020">
    <property type="term" value="C:membrane"/>
    <property type="evidence" value="ECO:0007669"/>
    <property type="project" value="UniProtKB-SubCell"/>
</dbReference>
<keyword evidence="3 5" id="KW-1133">Transmembrane helix</keyword>
<dbReference type="Pfam" id="PF07291">
    <property type="entry name" value="MauE"/>
    <property type="match status" value="1"/>
</dbReference>
<dbReference type="AlphaFoldDB" id="A0A9X3D3U9"/>
<evidence type="ECO:0000313" key="7">
    <source>
        <dbReference type="EMBL" id="MCX2963964.1"/>
    </source>
</evidence>
<dbReference type="RefSeq" id="WP_235723117.1">
    <property type="nucleotide sequence ID" value="NZ_JAPKFM010000005.1"/>
</dbReference>
<comment type="subcellular location">
    <subcellularLocation>
        <location evidence="1">Membrane</location>
        <topology evidence="1">Multi-pass membrane protein</topology>
    </subcellularLocation>
</comment>
<dbReference type="PANTHER" id="PTHR36974:SF1">
    <property type="entry name" value="DOXX FAMILY MEMBRANE PROTEIN"/>
    <property type="match status" value="1"/>
</dbReference>